<evidence type="ECO:0000313" key="1">
    <source>
        <dbReference type="EMBL" id="QKN88783.1"/>
    </source>
</evidence>
<dbReference type="EMBL" id="MT138017">
    <property type="protein sequence ID" value="QKN88783.1"/>
    <property type="molecule type" value="Genomic_RNA"/>
</dbReference>
<reference evidence="1" key="1">
    <citation type="submission" date="2020-01" db="EMBL/GenBank/DDBJ databases">
        <title>Viral genomes from wild and zoo birds in China.</title>
        <authorList>
            <person name="Zhou R."/>
            <person name="Shan T."/>
            <person name="Yang S."/>
            <person name="Zhang W."/>
        </authorList>
    </citation>
    <scope>NUCLEOTIDE SEQUENCE</scope>
    <source>
        <strain evidence="1">Cftwhg06cal1</strain>
    </source>
</reference>
<sequence>MANILSGILGGASVATGLAGTIGNLVLGSQQVSLMNKQLDLQKELAYAQPEINAETIKKSMTSTYDTLIGLGVDRQGAFEAVRGGRYMSGGRSITPMSNTVYSYGGGVHNNNLTIMPTIVKNNTVNRNQTNNQTTNNNANSTNWPEYRTHFAPDFRNPPPSVVQAWSDTGSVRSNASIRSNGSQASNVSSLAWDGLVISNSRSAAVTSYNNPAFRRDSLDSWDGSTLVVTNSRNSPETNKLIAPPAVVTSGRGYEMPVWGGSITMRNPRPRTRVGQNTRDSYV</sequence>
<name>A0A6M9Z6P3_9CALI</name>
<accession>A0A6M9Z6P3</accession>
<organism evidence="1">
    <name type="scientific">Caliciviridae sp</name>
    <dbReference type="NCBI Taxonomy" id="1916234"/>
    <lineage>
        <taxon>Viruses</taxon>
        <taxon>Riboviria</taxon>
        <taxon>Orthornavirae</taxon>
        <taxon>Pisuviricota</taxon>
        <taxon>Pisoniviricetes</taxon>
        <taxon>Picornavirales</taxon>
        <taxon>Caliciviridae</taxon>
    </lineage>
</organism>
<protein>
    <submittedName>
        <fullName evidence="1">Small basic protein</fullName>
    </submittedName>
</protein>
<proteinExistence type="predicted"/>